<evidence type="ECO:0000313" key="6">
    <source>
        <dbReference type="EMBL" id="CAH0393699.1"/>
    </source>
</evidence>
<gene>
    <name evidence="6" type="ORF">BEMITA_LOCUS12069</name>
</gene>
<proteinExistence type="inferred from homology"/>
<evidence type="ECO:0000256" key="2">
    <source>
        <dbReference type="ARBA" id="ARBA00022729"/>
    </source>
</evidence>
<feature type="region of interest" description="Disordered" evidence="3">
    <location>
        <begin position="209"/>
        <end position="234"/>
    </location>
</feature>
<keyword evidence="2 4" id="KW-0732">Signal</keyword>
<dbReference type="KEGG" id="btab:109043482"/>
<dbReference type="InterPro" id="IPR021852">
    <property type="entry name" value="DUF3456"/>
</dbReference>
<organism evidence="6 7">
    <name type="scientific">Bemisia tabaci</name>
    <name type="common">Sweetpotato whitefly</name>
    <name type="synonym">Aleurodes tabaci</name>
    <dbReference type="NCBI Taxonomy" id="7038"/>
    <lineage>
        <taxon>Eukaryota</taxon>
        <taxon>Metazoa</taxon>
        <taxon>Ecdysozoa</taxon>
        <taxon>Arthropoda</taxon>
        <taxon>Hexapoda</taxon>
        <taxon>Insecta</taxon>
        <taxon>Pterygota</taxon>
        <taxon>Neoptera</taxon>
        <taxon>Paraneoptera</taxon>
        <taxon>Hemiptera</taxon>
        <taxon>Sternorrhyncha</taxon>
        <taxon>Aleyrodoidea</taxon>
        <taxon>Aleyrodidae</taxon>
        <taxon>Aleyrodinae</taxon>
        <taxon>Bemisia</taxon>
    </lineage>
</organism>
<dbReference type="AlphaFoldDB" id="A0A9P0AKB4"/>
<reference evidence="6" key="1">
    <citation type="submission" date="2021-12" db="EMBL/GenBank/DDBJ databases">
        <authorList>
            <person name="King R."/>
        </authorList>
    </citation>
    <scope>NUCLEOTIDE SEQUENCE</scope>
</reference>
<dbReference type="PANTHER" id="PTHR15382">
    <property type="entry name" value="CTG4A-RELATED"/>
    <property type="match status" value="1"/>
</dbReference>
<dbReference type="EMBL" id="OU963868">
    <property type="protein sequence ID" value="CAH0393699.1"/>
    <property type="molecule type" value="Genomic_DNA"/>
</dbReference>
<evidence type="ECO:0000256" key="4">
    <source>
        <dbReference type="SAM" id="SignalP"/>
    </source>
</evidence>
<feature type="compositionally biased region" description="Basic residues" evidence="3">
    <location>
        <begin position="218"/>
        <end position="228"/>
    </location>
</feature>
<name>A0A9P0AKB4_BEMTA</name>
<evidence type="ECO:0000313" key="7">
    <source>
        <dbReference type="Proteomes" id="UP001152759"/>
    </source>
</evidence>
<feature type="chain" id="PRO_5040447389" description="DUF3456 domain-containing protein" evidence="4">
    <location>
        <begin position="28"/>
        <end position="234"/>
    </location>
</feature>
<dbReference type="Proteomes" id="UP001152759">
    <property type="component" value="Chromosome 7"/>
</dbReference>
<keyword evidence="7" id="KW-1185">Reference proteome</keyword>
<dbReference type="Pfam" id="PF11938">
    <property type="entry name" value="DUF3456"/>
    <property type="match status" value="1"/>
</dbReference>
<accession>A0A9P0AKB4</accession>
<evidence type="ECO:0000256" key="1">
    <source>
        <dbReference type="ARBA" id="ARBA00007285"/>
    </source>
</evidence>
<dbReference type="OrthoDB" id="6020060at2759"/>
<feature type="signal peptide" evidence="4">
    <location>
        <begin position="1"/>
        <end position="27"/>
    </location>
</feature>
<protein>
    <recommendedName>
        <fullName evidence="5">DUF3456 domain-containing protein</fullName>
    </recommendedName>
</protein>
<dbReference type="PANTHER" id="PTHR15382:SF8">
    <property type="entry name" value="CANOPY B"/>
    <property type="match status" value="1"/>
</dbReference>
<evidence type="ECO:0000259" key="5">
    <source>
        <dbReference type="Pfam" id="PF11938"/>
    </source>
</evidence>
<sequence length="234" mass="26806">MYVSVMMTIHNSLVLLFVAFYILTVDCGTPEEEEGVKYANLCEVCKILTTELEDRLETTGKSHDVLEIGYSVDDVKPKKKTQYKKSELRLVESLDGICEKVLEYNIHKERKDSTRFSKGMSQTFKTLHGLVDKGVKVDLGIPYELWDKPSVEITNMKNQCEKLLEIYEEDIEDWYFKKQGKTSLKQYICADKVLKGKDVSCLSETLSITNEKGDSGRKSKKKKVPKSKPPKEDL</sequence>
<comment type="similarity">
    <text evidence="1">Belongs to the canopy family.</text>
</comment>
<feature type="domain" description="DUF3456" evidence="5">
    <location>
        <begin position="42"/>
        <end position="192"/>
    </location>
</feature>
<evidence type="ECO:0000256" key="3">
    <source>
        <dbReference type="SAM" id="MobiDB-lite"/>
    </source>
</evidence>